<dbReference type="SUPFAM" id="SSF51735">
    <property type="entry name" value="NAD(P)-binding Rossmann-fold domains"/>
    <property type="match status" value="1"/>
</dbReference>
<comment type="caution">
    <text evidence="2">The sequence shown here is derived from an EMBL/GenBank/DDBJ whole genome shotgun (WGS) entry which is preliminary data.</text>
</comment>
<dbReference type="CDD" id="cd05233">
    <property type="entry name" value="SDR_c"/>
    <property type="match status" value="1"/>
</dbReference>
<protein>
    <submittedName>
        <fullName evidence="2">Oxidoreductase</fullName>
    </submittedName>
</protein>
<evidence type="ECO:0000256" key="1">
    <source>
        <dbReference type="RuleBase" id="RU000363"/>
    </source>
</evidence>
<dbReference type="RefSeq" id="WP_064040909.1">
    <property type="nucleotide sequence ID" value="NZ_LUUJ01000084.1"/>
</dbReference>
<dbReference type="GO" id="GO:0016616">
    <property type="term" value="F:oxidoreductase activity, acting on the CH-OH group of donors, NAD or NADP as acceptor"/>
    <property type="evidence" value="ECO:0007669"/>
    <property type="project" value="TreeGrafter"/>
</dbReference>
<dbReference type="PROSITE" id="PS00061">
    <property type="entry name" value="ADH_SHORT"/>
    <property type="match status" value="1"/>
</dbReference>
<dbReference type="InterPro" id="IPR002347">
    <property type="entry name" value="SDR_fam"/>
</dbReference>
<dbReference type="GO" id="GO:0005829">
    <property type="term" value="C:cytosol"/>
    <property type="evidence" value="ECO:0007669"/>
    <property type="project" value="TreeGrafter"/>
</dbReference>
<gene>
    <name evidence="2" type="ORF">A1507_14760</name>
</gene>
<evidence type="ECO:0000313" key="3">
    <source>
        <dbReference type="Proteomes" id="UP000077857"/>
    </source>
</evidence>
<dbReference type="PRINTS" id="PR00080">
    <property type="entry name" value="SDRFAMILY"/>
</dbReference>
<name>A0A177ND70_9GAMM</name>
<sequence>MVEARTIVITGATRGLGRAMAEKFAALGHRVIGCGRSAGAIAGLAAACRGNHRFDTVDVAEDAAVAAWARAAIAEFGAPDLLLNNAAVINPVQPLWQIPAAGFDALVDINIKGVANVIRHFLPAMLERQRGVCVNFSSGWGRSVAAGVAPYCASKWAIEGLTKALAAELPTTIAAVALNPGIIDTDMLQACFGAAAAHYPTAESWAEAAVPFLLKLGAADNGKSLTVPGH</sequence>
<dbReference type="InterPro" id="IPR053241">
    <property type="entry name" value="NADPH_pterin_aldehyde_rdct"/>
</dbReference>
<proteinExistence type="inferred from homology"/>
<dbReference type="AlphaFoldDB" id="A0A177ND70"/>
<dbReference type="Gene3D" id="3.40.50.720">
    <property type="entry name" value="NAD(P)-binding Rossmann-like Domain"/>
    <property type="match status" value="1"/>
</dbReference>
<dbReference type="PANTHER" id="PTHR45267:SF2">
    <property type="entry name" value="NADPH-DEPENDENT PTERIN ALDEHYDE REDUCTASE"/>
    <property type="match status" value="1"/>
</dbReference>
<dbReference type="OrthoDB" id="9810734at2"/>
<comment type="similarity">
    <text evidence="1">Belongs to the short-chain dehydrogenases/reductases (SDR) family.</text>
</comment>
<dbReference type="PRINTS" id="PR00081">
    <property type="entry name" value="GDHRDH"/>
</dbReference>
<dbReference type="EMBL" id="LUUJ01000084">
    <property type="protein sequence ID" value="OAI15159.1"/>
    <property type="molecule type" value="Genomic_DNA"/>
</dbReference>
<dbReference type="PANTHER" id="PTHR45267">
    <property type="match status" value="1"/>
</dbReference>
<organism evidence="2 3">
    <name type="scientific">Methylomonas koyamae</name>
    <dbReference type="NCBI Taxonomy" id="702114"/>
    <lineage>
        <taxon>Bacteria</taxon>
        <taxon>Pseudomonadati</taxon>
        <taxon>Pseudomonadota</taxon>
        <taxon>Gammaproteobacteria</taxon>
        <taxon>Methylococcales</taxon>
        <taxon>Methylococcaceae</taxon>
        <taxon>Methylomonas</taxon>
    </lineage>
</organism>
<dbReference type="InterPro" id="IPR036291">
    <property type="entry name" value="NAD(P)-bd_dom_sf"/>
</dbReference>
<accession>A0A177ND70</accession>
<evidence type="ECO:0000313" key="2">
    <source>
        <dbReference type="EMBL" id="OAI15159.1"/>
    </source>
</evidence>
<dbReference type="Proteomes" id="UP000077857">
    <property type="component" value="Unassembled WGS sequence"/>
</dbReference>
<dbReference type="InterPro" id="IPR020904">
    <property type="entry name" value="Sc_DH/Rdtase_CS"/>
</dbReference>
<reference evidence="2 3" key="1">
    <citation type="submission" date="2016-03" db="EMBL/GenBank/DDBJ databases">
        <authorList>
            <person name="Ploux O."/>
        </authorList>
    </citation>
    <scope>NUCLEOTIDE SEQUENCE [LARGE SCALE GENOMIC DNA]</scope>
    <source>
        <strain evidence="2 3">R-45378</strain>
    </source>
</reference>
<dbReference type="Pfam" id="PF00106">
    <property type="entry name" value="adh_short"/>
    <property type="match status" value="1"/>
</dbReference>